<reference evidence="1" key="2">
    <citation type="submission" date="2018-05" db="EMBL/GenBank/DDBJ databases">
        <title>OpunRS2 (Oryza punctata Reference Sequence Version 2).</title>
        <authorList>
            <person name="Zhang J."/>
            <person name="Kudrna D."/>
            <person name="Lee S."/>
            <person name="Talag J."/>
            <person name="Welchert J."/>
            <person name="Wing R.A."/>
        </authorList>
    </citation>
    <scope>NUCLEOTIDE SEQUENCE [LARGE SCALE GENOMIC DNA]</scope>
</reference>
<organism evidence="1">
    <name type="scientific">Oryza punctata</name>
    <name type="common">Red rice</name>
    <dbReference type="NCBI Taxonomy" id="4537"/>
    <lineage>
        <taxon>Eukaryota</taxon>
        <taxon>Viridiplantae</taxon>
        <taxon>Streptophyta</taxon>
        <taxon>Embryophyta</taxon>
        <taxon>Tracheophyta</taxon>
        <taxon>Spermatophyta</taxon>
        <taxon>Magnoliopsida</taxon>
        <taxon>Liliopsida</taxon>
        <taxon>Poales</taxon>
        <taxon>Poaceae</taxon>
        <taxon>BOP clade</taxon>
        <taxon>Oryzoideae</taxon>
        <taxon>Oryzeae</taxon>
        <taxon>Oryzinae</taxon>
        <taxon>Oryza</taxon>
    </lineage>
</organism>
<dbReference type="Proteomes" id="UP000026962">
    <property type="component" value="Chromosome 5"/>
</dbReference>
<accession>A0A0E0L0U9</accession>
<evidence type="ECO:0000313" key="2">
    <source>
        <dbReference type="Proteomes" id="UP000026962"/>
    </source>
</evidence>
<proteinExistence type="predicted"/>
<keyword evidence="2" id="KW-1185">Reference proteome</keyword>
<dbReference type="EnsemblPlants" id="OPUNC05G09540.1">
    <property type="protein sequence ID" value="OPUNC05G09540.1"/>
    <property type="gene ID" value="OPUNC05G09540"/>
</dbReference>
<sequence>MRADFMDKDAAGTETKLSPAPALLQRSTNVGGGELVTAPIRPRVCGFRIDPNSVAPRDLDPWTSMISGIVKVFYIEYKNTIMRLKMSIQIIPDLNELSGIRSTVLEHQYLRSFTGGLLLHRKTYRVANFKKMTQPISAFTVWIDNYPLQSR</sequence>
<dbReference type="Gramene" id="OPUNC05G09540.1">
    <property type="protein sequence ID" value="OPUNC05G09540.1"/>
    <property type="gene ID" value="OPUNC05G09540"/>
</dbReference>
<dbReference type="AlphaFoldDB" id="A0A0E0L0U9"/>
<dbReference type="HOGENOM" id="CLU_1734455_0_0_1"/>
<evidence type="ECO:0000313" key="1">
    <source>
        <dbReference type="EnsemblPlants" id="OPUNC05G09540.1"/>
    </source>
</evidence>
<protein>
    <submittedName>
        <fullName evidence="1">Uncharacterized protein</fullName>
    </submittedName>
</protein>
<name>A0A0E0L0U9_ORYPU</name>
<reference evidence="1" key="1">
    <citation type="submission" date="2015-04" db="UniProtKB">
        <authorList>
            <consortium name="EnsemblPlants"/>
        </authorList>
    </citation>
    <scope>IDENTIFICATION</scope>
</reference>